<dbReference type="InterPro" id="IPR044974">
    <property type="entry name" value="Disease_R_plants"/>
</dbReference>
<dbReference type="Pfam" id="PF23598">
    <property type="entry name" value="LRR_14"/>
    <property type="match status" value="2"/>
</dbReference>
<dbReference type="AlphaFoldDB" id="A0A3B5ZNJ0"/>
<protein>
    <submittedName>
        <fullName evidence="6">Uncharacterized protein</fullName>
    </submittedName>
</protein>
<gene>
    <name evidence="6" type="primary">LOC123180112</name>
</gene>
<evidence type="ECO:0000259" key="5">
    <source>
        <dbReference type="Pfam" id="PF23598"/>
    </source>
</evidence>
<accession>A0A3B5ZNJ0</accession>
<dbReference type="OMA" id="SICEFHE"/>
<dbReference type="SMR" id="A0A3B5ZNJ0"/>
<dbReference type="InterPro" id="IPR002182">
    <property type="entry name" value="NB-ARC"/>
</dbReference>
<dbReference type="Gene3D" id="3.80.10.10">
    <property type="entry name" value="Ribonuclease Inhibitor"/>
    <property type="match status" value="1"/>
</dbReference>
<feature type="domain" description="NB-ARC" evidence="3">
    <location>
        <begin position="173"/>
        <end position="341"/>
    </location>
</feature>
<dbReference type="GeneID" id="123180112"/>
<dbReference type="PANTHER" id="PTHR23155:SF1167">
    <property type="entry name" value="OS08G0412100 PROTEIN"/>
    <property type="match status" value="1"/>
</dbReference>
<dbReference type="OrthoDB" id="681232at2759"/>
<keyword evidence="7" id="KW-1185">Reference proteome</keyword>
<dbReference type="PRINTS" id="PR00364">
    <property type="entry name" value="DISEASERSIST"/>
</dbReference>
<dbReference type="InterPro" id="IPR058922">
    <property type="entry name" value="WHD_DRP"/>
</dbReference>
<dbReference type="Gramene" id="TraesCS1D03G0112000.1">
    <property type="protein sequence ID" value="TraesCS1D03G0112000.1.CDS"/>
    <property type="gene ID" value="TraesCS1D03G0112000"/>
</dbReference>
<keyword evidence="1" id="KW-0677">Repeat</keyword>
<evidence type="ECO:0000256" key="1">
    <source>
        <dbReference type="ARBA" id="ARBA00022737"/>
    </source>
</evidence>
<dbReference type="GO" id="GO:0043531">
    <property type="term" value="F:ADP binding"/>
    <property type="evidence" value="ECO:0007669"/>
    <property type="project" value="InterPro"/>
</dbReference>
<dbReference type="STRING" id="4565.A0A3B5ZNJ0"/>
<name>A0A3B5ZNJ0_WHEAT</name>
<dbReference type="InterPro" id="IPR027417">
    <property type="entry name" value="P-loop_NTPase"/>
</dbReference>
<dbReference type="GO" id="GO:0051707">
    <property type="term" value="P:response to other organism"/>
    <property type="evidence" value="ECO:0007669"/>
    <property type="project" value="UniProtKB-ARBA"/>
</dbReference>
<sequence length="914" mass="102097">MAEVQELSYDMEDDIDDFVNQKASQISLEQLKTRVKNVSRRSCEMQKAAEATSNCSKPAIVDPRSRFLHSDPSELVGMEALKDDLFELVAGGVDTLGDAGEQHSENISFKVQMPNDKLRSMALATAARIQGVRSKGITGTAGDILEVVGCRIDVVELVTMLRKKLGGAQITKVERVKKNLPAVAARQRPHQIKTICIHGLPGVGKTALADLVYSATEEQFDCRAFVSVSPSPDITEVLRAIVTQVTNSPVAYTGAVTEQYLLHELSKFLVDKRYLVIIDDIWHWEELQIIAKSLPKNNPSSRIVITTRISAIAEKCLTDDMHTLLYKIGGLDVVDAWTLMKSGDDNAFYGITEMCDGMPLAIICISLAMKEQTKEEDGDLGKTRVLRRVKDGILTIPSLKPLAESLCLGYKDLPLYLRTFLLYCSIYSCRHKFEKDRLVRRWIAERLVYQEETAEGYFDDLVDREWIKPVASGKHEIHPVMLAFLKCKSQEDNLVTHLDFCSDISPCKQIRRLSLQGKKGQSMNFSALDLSHTHSLAVFGSVSGVPFKRFERLRVLELEDTEGLENAHLVDICGLLWLRHIGLMGTPITEVPFQIKSLLHLETLDIRDTGVMELPWEACQLPKSVRVLAGSKDSRQGISLPEGVHEDLENGIPDSSMAKCREVLSILLIDPFGLGAAPQFAAFKVPGRCMHIPELIKEYFKILSSLDIRLFKLEEDDIKFLQEMPNLKILVVRFEVVPVEPVTINAVGFAMLESFGVDSRVPRVTFEQGAMPKLRRLAFKIYNGPESKNPLGITHLRRLEVVVFRCSPWYGGDSPGISTTVAIVRREAWEHPNQITLCINDYKEIFPERKSALAQVCEESGSSRMGGVDVQADIFSVSAARNSIASIDATASCSQTSEIEEVKDQWYSYFFGLP</sequence>
<dbReference type="PANTHER" id="PTHR23155">
    <property type="entry name" value="DISEASE RESISTANCE PROTEIN RP"/>
    <property type="match status" value="1"/>
</dbReference>
<evidence type="ECO:0000313" key="7">
    <source>
        <dbReference type="Proteomes" id="UP000019116"/>
    </source>
</evidence>
<evidence type="ECO:0000259" key="3">
    <source>
        <dbReference type="Pfam" id="PF00931"/>
    </source>
</evidence>
<reference evidence="6" key="1">
    <citation type="submission" date="2018-08" db="EMBL/GenBank/DDBJ databases">
        <authorList>
            <person name="Rossello M."/>
        </authorList>
    </citation>
    <scope>NUCLEOTIDE SEQUENCE [LARGE SCALE GENOMIC DNA]</scope>
    <source>
        <strain evidence="6">cv. Chinese Spring</strain>
    </source>
</reference>
<dbReference type="Gramene" id="TraesCS1D02G051500.1">
    <property type="protein sequence ID" value="TraesCS1D02G051500.1"/>
    <property type="gene ID" value="TraesCS1D02G051500"/>
</dbReference>
<dbReference type="EnsemblPlants" id="TraesCS1D02G051500.1">
    <property type="protein sequence ID" value="TraesCS1D02G051500.1"/>
    <property type="gene ID" value="TraesCS1D02G051500"/>
</dbReference>
<dbReference type="RefSeq" id="XP_044448009.1">
    <property type="nucleotide sequence ID" value="XM_044592074.1"/>
</dbReference>
<evidence type="ECO:0000256" key="2">
    <source>
        <dbReference type="ARBA" id="ARBA00022821"/>
    </source>
</evidence>
<keyword evidence="2" id="KW-0611">Plant defense</keyword>
<reference evidence="6" key="2">
    <citation type="submission" date="2018-10" db="UniProtKB">
        <authorList>
            <consortium name="EnsemblPlants"/>
        </authorList>
    </citation>
    <scope>IDENTIFICATION</scope>
</reference>
<dbReference type="Proteomes" id="UP000019116">
    <property type="component" value="Chromosome 1D"/>
</dbReference>
<proteinExistence type="predicted"/>
<dbReference type="GO" id="GO:0006952">
    <property type="term" value="P:defense response"/>
    <property type="evidence" value="ECO:0007669"/>
    <property type="project" value="UniProtKB-KW"/>
</dbReference>
<dbReference type="InterPro" id="IPR055414">
    <property type="entry name" value="LRR_R13L4/SHOC2-like"/>
</dbReference>
<feature type="domain" description="Disease resistance R13L4/SHOC-2-like LRR" evidence="5">
    <location>
        <begin position="679"/>
        <end position="836"/>
    </location>
</feature>
<organism evidence="6">
    <name type="scientific">Triticum aestivum</name>
    <name type="common">Wheat</name>
    <dbReference type="NCBI Taxonomy" id="4565"/>
    <lineage>
        <taxon>Eukaryota</taxon>
        <taxon>Viridiplantae</taxon>
        <taxon>Streptophyta</taxon>
        <taxon>Embryophyta</taxon>
        <taxon>Tracheophyta</taxon>
        <taxon>Spermatophyta</taxon>
        <taxon>Magnoliopsida</taxon>
        <taxon>Liliopsida</taxon>
        <taxon>Poales</taxon>
        <taxon>Poaceae</taxon>
        <taxon>BOP clade</taxon>
        <taxon>Pooideae</taxon>
        <taxon>Triticodae</taxon>
        <taxon>Triticeae</taxon>
        <taxon>Triticinae</taxon>
        <taxon>Triticum</taxon>
    </lineage>
</organism>
<dbReference type="Pfam" id="PF23559">
    <property type="entry name" value="WHD_DRP"/>
    <property type="match status" value="1"/>
</dbReference>
<dbReference type="SUPFAM" id="SSF52540">
    <property type="entry name" value="P-loop containing nucleoside triphosphate hydrolases"/>
    <property type="match status" value="1"/>
</dbReference>
<evidence type="ECO:0000259" key="4">
    <source>
        <dbReference type="Pfam" id="PF23559"/>
    </source>
</evidence>
<dbReference type="InterPro" id="IPR032675">
    <property type="entry name" value="LRR_dom_sf"/>
</dbReference>
<dbReference type="Gene3D" id="3.40.50.300">
    <property type="entry name" value="P-loop containing nucleotide triphosphate hydrolases"/>
    <property type="match status" value="1"/>
</dbReference>
<feature type="domain" description="Disease resistance R13L4/SHOC-2-like LRR" evidence="5">
    <location>
        <begin position="532"/>
        <end position="631"/>
    </location>
</feature>
<dbReference type="SUPFAM" id="SSF52047">
    <property type="entry name" value="RNI-like"/>
    <property type="match status" value="1"/>
</dbReference>
<feature type="domain" description="Disease resistance protein winged helix" evidence="4">
    <location>
        <begin position="426"/>
        <end position="468"/>
    </location>
</feature>
<evidence type="ECO:0000313" key="6">
    <source>
        <dbReference type="EnsemblPlants" id="TraesCS1D02G051500.1"/>
    </source>
</evidence>
<dbReference type="Pfam" id="PF00931">
    <property type="entry name" value="NB-ARC"/>
    <property type="match status" value="1"/>
</dbReference>
<dbReference type="Gene3D" id="3.30.70.100">
    <property type="match status" value="1"/>
</dbReference>